<reference evidence="1 2" key="1">
    <citation type="submission" date="2018-02" db="EMBL/GenBank/DDBJ databases">
        <title>Solimicrobium silvestre gen. nov., sp. nov., isolated from alpine forest soil.</title>
        <authorList>
            <person name="Margesin R."/>
            <person name="Albuquerque L."/>
            <person name="Zhang D.-C."/>
            <person name="Froufe H.J.C."/>
            <person name="Severino R."/>
            <person name="Roxo I."/>
            <person name="Egas C."/>
            <person name="Da Costa M.S."/>
        </authorList>
    </citation>
    <scope>NUCLEOTIDE SEQUENCE [LARGE SCALE GENOMIC DNA]</scope>
    <source>
        <strain evidence="1 2">S20-91</strain>
    </source>
</reference>
<comment type="caution">
    <text evidence="1">The sequence shown here is derived from an EMBL/GenBank/DDBJ whole genome shotgun (WGS) entry which is preliminary data.</text>
</comment>
<dbReference type="EMBL" id="PUGF01000009">
    <property type="protein sequence ID" value="PRC93064.1"/>
    <property type="molecule type" value="Genomic_DNA"/>
</dbReference>
<keyword evidence="2" id="KW-1185">Reference proteome</keyword>
<evidence type="ECO:0000313" key="2">
    <source>
        <dbReference type="Proteomes" id="UP000237839"/>
    </source>
</evidence>
<dbReference type="AlphaFoldDB" id="A0A2S9GZA8"/>
<name>A0A2S9GZA8_9BURK</name>
<dbReference type="RefSeq" id="WP_105531805.1">
    <property type="nucleotide sequence ID" value="NZ_PUGF01000009.1"/>
</dbReference>
<accession>A0A2S9GZA8</accession>
<dbReference type="Proteomes" id="UP000237839">
    <property type="component" value="Unassembled WGS sequence"/>
</dbReference>
<proteinExistence type="predicted"/>
<organism evidence="1 2">
    <name type="scientific">Solimicrobium silvestre</name>
    <dbReference type="NCBI Taxonomy" id="2099400"/>
    <lineage>
        <taxon>Bacteria</taxon>
        <taxon>Pseudomonadati</taxon>
        <taxon>Pseudomonadota</taxon>
        <taxon>Betaproteobacteria</taxon>
        <taxon>Burkholderiales</taxon>
        <taxon>Oxalobacteraceae</taxon>
        <taxon>Solimicrobium</taxon>
    </lineage>
</organism>
<sequence length="75" mass="8391">MDKTQATAMKRYTKSAIQAEKHLRAAANALAEMHHASKPAGIPIRGLDDTRLTLQENCREYANFLNSVFTKKDNS</sequence>
<evidence type="ECO:0000313" key="1">
    <source>
        <dbReference type="EMBL" id="PRC93064.1"/>
    </source>
</evidence>
<gene>
    <name evidence="1" type="ORF">S2091_2150</name>
</gene>
<protein>
    <submittedName>
        <fullName evidence="1">Uncharacterized protein</fullName>
    </submittedName>
</protein>